<dbReference type="GO" id="GO:0016567">
    <property type="term" value="P:protein ubiquitination"/>
    <property type="evidence" value="ECO:0007669"/>
    <property type="project" value="InterPro"/>
</dbReference>
<evidence type="ECO:0000313" key="3">
    <source>
        <dbReference type="EMBL" id="EME28799.1"/>
    </source>
</evidence>
<proteinExistence type="predicted"/>
<name>M2XYY9_GALSU</name>
<dbReference type="InterPro" id="IPR009057">
    <property type="entry name" value="Homeodomain-like_sf"/>
</dbReference>
<dbReference type="EMBL" id="KB454515">
    <property type="protein sequence ID" value="EME28799.1"/>
    <property type="molecule type" value="Genomic_DNA"/>
</dbReference>
<dbReference type="Proteomes" id="UP000030680">
    <property type="component" value="Unassembled WGS sequence"/>
</dbReference>
<evidence type="ECO:0000313" key="4">
    <source>
        <dbReference type="Proteomes" id="UP000030680"/>
    </source>
</evidence>
<sequence>MMAASQAMFFPAPPETCSFRAHHHIKNWSKRLENGGVDPIKEELKRMAQEEKENQSEENQDETMARTVRKENVFEDELTEEEMKIIAMRVAEQRRRYEEFEKRENRRKIDKLQSLFPYLTDEECLESIEFCKEERRYDDTIANTPEDEAACKFATDGFWHLIRKRIAKKHEAKRSYSMNDYTTETLGDRSGLKRQRKSRKCTHVSFSGIRIGKKEDGRLRLDDALKRVKESGSMDGWSEARIKAYQSIDENPNAYYYRFNAPNEEQRYGAWTKEEEKLFFERLKECKIGENYEWGIFSIGIPGRVGYQCSNFYRRLLKEGRVKDDNYYFDAKGEPKFKFKSSNKIQFEDSSTTATSQAPKRRRQHKKSNAKHKKKKKCSWEDSSDEDNENDTECSDDEEYRPGSHGTRSRPQLRAADSGSEGLVNSSQNFSETSDQEDSVFAGYARDGDNPIPEFIDAITLEPIRRPAISPYGHVLGYSTWKRALQNEPKNTCPFTKKPLRVQDLVILTWENIEQYRSSIVH</sequence>
<dbReference type="AlphaFoldDB" id="M2XYY9"/>
<accession>M2XYY9</accession>
<gene>
    <name evidence="3" type="ORF">Gasu_36920</name>
</gene>
<feature type="region of interest" description="Disordered" evidence="1">
    <location>
        <begin position="46"/>
        <end position="65"/>
    </location>
</feature>
<dbReference type="RefSeq" id="XP_005705319.1">
    <property type="nucleotide sequence ID" value="XM_005705262.1"/>
</dbReference>
<evidence type="ECO:0000259" key="2">
    <source>
        <dbReference type="PROSITE" id="PS50090"/>
    </source>
</evidence>
<dbReference type="CDD" id="cd16453">
    <property type="entry name" value="RING-Ubox"/>
    <property type="match status" value="1"/>
</dbReference>
<dbReference type="GeneID" id="17087648"/>
<organism evidence="3 4">
    <name type="scientific">Galdieria sulphuraria</name>
    <name type="common">Red alga</name>
    <dbReference type="NCBI Taxonomy" id="130081"/>
    <lineage>
        <taxon>Eukaryota</taxon>
        <taxon>Rhodophyta</taxon>
        <taxon>Bangiophyceae</taxon>
        <taxon>Galdieriales</taxon>
        <taxon>Galdieriaceae</taxon>
        <taxon>Galdieria</taxon>
    </lineage>
</organism>
<dbReference type="STRING" id="130081.M2XYY9"/>
<keyword evidence="4" id="KW-1185">Reference proteome</keyword>
<feature type="compositionally biased region" description="Polar residues" evidence="1">
    <location>
        <begin position="348"/>
        <end position="358"/>
    </location>
</feature>
<dbReference type="eggNOG" id="ENOG502QV86">
    <property type="taxonomic scope" value="Eukaryota"/>
</dbReference>
<dbReference type="Gramene" id="EME28799">
    <property type="protein sequence ID" value="EME28799"/>
    <property type="gene ID" value="Gasu_36920"/>
</dbReference>
<dbReference type="GO" id="GO:0004842">
    <property type="term" value="F:ubiquitin-protein transferase activity"/>
    <property type="evidence" value="ECO:0007669"/>
    <property type="project" value="InterPro"/>
</dbReference>
<evidence type="ECO:0000256" key="1">
    <source>
        <dbReference type="SAM" id="MobiDB-lite"/>
    </source>
</evidence>
<feature type="region of interest" description="Disordered" evidence="1">
    <location>
        <begin position="348"/>
        <end position="437"/>
    </location>
</feature>
<protein>
    <recommendedName>
        <fullName evidence="2">Myb-like domain-containing protein</fullName>
    </recommendedName>
</protein>
<dbReference type="SUPFAM" id="SSF57850">
    <property type="entry name" value="RING/U-box"/>
    <property type="match status" value="1"/>
</dbReference>
<dbReference type="Pfam" id="PF04564">
    <property type="entry name" value="U-box"/>
    <property type="match status" value="1"/>
</dbReference>
<feature type="compositionally biased region" description="Basic residues" evidence="1">
    <location>
        <begin position="359"/>
        <end position="377"/>
    </location>
</feature>
<dbReference type="KEGG" id="gsl:Gasu_36920"/>
<dbReference type="CDD" id="cd00167">
    <property type="entry name" value="SANT"/>
    <property type="match status" value="1"/>
</dbReference>
<dbReference type="PROSITE" id="PS50090">
    <property type="entry name" value="MYB_LIKE"/>
    <property type="match status" value="1"/>
</dbReference>
<dbReference type="Gene3D" id="3.30.40.10">
    <property type="entry name" value="Zinc/RING finger domain, C3HC4 (zinc finger)"/>
    <property type="match status" value="1"/>
</dbReference>
<feature type="compositionally biased region" description="Basic and acidic residues" evidence="1">
    <location>
        <begin position="46"/>
        <end position="55"/>
    </location>
</feature>
<dbReference type="OrthoDB" id="2498at2759"/>
<dbReference type="InterPro" id="IPR001005">
    <property type="entry name" value="SANT/Myb"/>
</dbReference>
<feature type="compositionally biased region" description="Polar residues" evidence="1">
    <location>
        <begin position="423"/>
        <end position="433"/>
    </location>
</feature>
<feature type="domain" description="Myb-like" evidence="2">
    <location>
        <begin position="263"/>
        <end position="317"/>
    </location>
</feature>
<dbReference type="InterPro" id="IPR003613">
    <property type="entry name" value="Ubox_domain"/>
</dbReference>
<feature type="compositionally biased region" description="Acidic residues" evidence="1">
    <location>
        <begin position="382"/>
        <end position="399"/>
    </location>
</feature>
<dbReference type="InterPro" id="IPR013083">
    <property type="entry name" value="Znf_RING/FYVE/PHD"/>
</dbReference>
<dbReference type="OMA" id="QWGIFAM"/>
<dbReference type="SUPFAM" id="SSF46689">
    <property type="entry name" value="Homeodomain-like"/>
    <property type="match status" value="1"/>
</dbReference>
<reference evidence="4" key="1">
    <citation type="journal article" date="2013" name="Science">
        <title>Gene transfer from bacteria and archaea facilitated evolution of an extremophilic eukaryote.</title>
        <authorList>
            <person name="Schonknecht G."/>
            <person name="Chen W.H."/>
            <person name="Ternes C.M."/>
            <person name="Barbier G.G."/>
            <person name="Shrestha R.P."/>
            <person name="Stanke M."/>
            <person name="Brautigam A."/>
            <person name="Baker B.J."/>
            <person name="Banfield J.F."/>
            <person name="Garavito R.M."/>
            <person name="Carr K."/>
            <person name="Wilkerson C."/>
            <person name="Rensing S.A."/>
            <person name="Gagneul D."/>
            <person name="Dickenson N.E."/>
            <person name="Oesterhelt C."/>
            <person name="Lercher M.J."/>
            <person name="Weber A.P."/>
        </authorList>
    </citation>
    <scope>NUCLEOTIDE SEQUENCE [LARGE SCALE GENOMIC DNA]</scope>
    <source>
        <strain evidence="4">074W</strain>
    </source>
</reference>